<feature type="transmembrane region" description="Helical" evidence="2">
    <location>
        <begin position="160"/>
        <end position="179"/>
    </location>
</feature>
<proteinExistence type="predicted"/>
<dbReference type="AlphaFoldDB" id="A0A1C3TW64"/>
<name>A0A1C3TW64_9HYPH</name>
<dbReference type="Proteomes" id="UP000186228">
    <property type="component" value="Unassembled WGS sequence"/>
</dbReference>
<keyword evidence="2" id="KW-0472">Membrane</keyword>
<sequence length="241" mass="27114">MDTEMTTPNPAGSPAERGRPSLPATSAEVTNTLTHYYRGELGRMTSWRDRIDRTSNWAITVTAALLSVSLSTPSSHHGVLLFGMMLITLLLMIEARRYRFFDVYRSRVRQLERHYFAQILAPQAELNSDWTLPIAASLRAPRLLLSQAEAAQRRLRRNYCWMYAILLLAWILKISTPRLQTDGLAQEQARSWGYIADNAALGPMPGFIVIILVAAFYAAILYGTLHRGPDDGDFIHGEAHV</sequence>
<protein>
    <submittedName>
        <fullName evidence="3">Uncharacterized membrane protein</fullName>
    </submittedName>
</protein>
<gene>
    <name evidence="3" type="ORF">GA0061100_101160</name>
</gene>
<evidence type="ECO:0000256" key="2">
    <source>
        <dbReference type="SAM" id="Phobius"/>
    </source>
</evidence>
<reference evidence="4" key="1">
    <citation type="submission" date="2016-08" db="EMBL/GenBank/DDBJ databases">
        <authorList>
            <person name="Varghese N."/>
            <person name="Submissions Spin"/>
        </authorList>
    </citation>
    <scope>NUCLEOTIDE SEQUENCE [LARGE SCALE GENOMIC DNA]</scope>
    <source>
        <strain evidence="4">CCBAU 57015</strain>
    </source>
</reference>
<dbReference type="OrthoDB" id="9815569at2"/>
<evidence type="ECO:0000313" key="4">
    <source>
        <dbReference type="Proteomes" id="UP000186228"/>
    </source>
</evidence>
<organism evidence="3 4">
    <name type="scientific">Rhizobium hainanense</name>
    <dbReference type="NCBI Taxonomy" id="52131"/>
    <lineage>
        <taxon>Bacteria</taxon>
        <taxon>Pseudomonadati</taxon>
        <taxon>Pseudomonadota</taxon>
        <taxon>Alphaproteobacteria</taxon>
        <taxon>Hyphomicrobiales</taxon>
        <taxon>Rhizobiaceae</taxon>
        <taxon>Rhizobium/Agrobacterium group</taxon>
        <taxon>Rhizobium</taxon>
    </lineage>
</organism>
<feature type="transmembrane region" description="Helical" evidence="2">
    <location>
        <begin position="199"/>
        <end position="222"/>
    </location>
</feature>
<evidence type="ECO:0000256" key="1">
    <source>
        <dbReference type="SAM" id="MobiDB-lite"/>
    </source>
</evidence>
<dbReference type="STRING" id="52131.GA0061100_101160"/>
<feature type="transmembrane region" description="Helical" evidence="2">
    <location>
        <begin position="54"/>
        <end position="72"/>
    </location>
</feature>
<dbReference type="PIRSF" id="PIRSF015000">
    <property type="entry name" value="UCP01500"/>
    <property type="match status" value="1"/>
</dbReference>
<keyword evidence="2" id="KW-1133">Transmembrane helix</keyword>
<keyword evidence="4" id="KW-1185">Reference proteome</keyword>
<dbReference type="EMBL" id="FMAC01000001">
    <property type="protein sequence ID" value="SCB07480.1"/>
    <property type="molecule type" value="Genomic_DNA"/>
</dbReference>
<dbReference type="InterPro" id="IPR014470">
    <property type="entry name" value="UCP01500"/>
</dbReference>
<feature type="compositionally biased region" description="Polar residues" evidence="1">
    <location>
        <begin position="1"/>
        <end position="10"/>
    </location>
</feature>
<accession>A0A1C3TW64</accession>
<keyword evidence="2" id="KW-0812">Transmembrane</keyword>
<feature type="transmembrane region" description="Helical" evidence="2">
    <location>
        <begin position="78"/>
        <end position="95"/>
    </location>
</feature>
<dbReference type="Pfam" id="PF10028">
    <property type="entry name" value="DUF2270"/>
    <property type="match status" value="1"/>
</dbReference>
<feature type="region of interest" description="Disordered" evidence="1">
    <location>
        <begin position="1"/>
        <end position="25"/>
    </location>
</feature>
<evidence type="ECO:0000313" key="3">
    <source>
        <dbReference type="EMBL" id="SCB07480.1"/>
    </source>
</evidence>